<evidence type="ECO:0000256" key="2">
    <source>
        <dbReference type="SAM" id="Phobius"/>
    </source>
</evidence>
<reference evidence="4 5" key="1">
    <citation type="submission" date="2018-05" db="EMBL/GenBank/DDBJ databases">
        <title>Spiribacter halobius sp. nov., a moderately halophilic bacterium isolated from marine solar saltern.</title>
        <authorList>
            <person name="Zheng W.-S."/>
            <person name="Lu D.-C."/>
            <person name="Du Z.-J."/>
        </authorList>
    </citation>
    <scope>NUCLEOTIDE SEQUENCE [LARGE SCALE GENOMIC DNA]</scope>
    <source>
        <strain evidence="4 5">E85</strain>
    </source>
</reference>
<comment type="caution">
    <text evidence="4">The sequence shown here is derived from an EMBL/GenBank/DDBJ whole genome shotgun (WGS) entry which is preliminary data.</text>
</comment>
<protein>
    <recommendedName>
        <fullName evidence="3">DUF1468 domain-containing protein</fullName>
    </recommendedName>
</protein>
<feature type="transmembrane region" description="Helical" evidence="2">
    <location>
        <begin position="107"/>
        <end position="130"/>
    </location>
</feature>
<gene>
    <name evidence="4" type="ORF">DEM34_00795</name>
</gene>
<dbReference type="RefSeq" id="WP_109675247.1">
    <property type="nucleotide sequence ID" value="NZ_CP086615.1"/>
</dbReference>
<feature type="transmembrane region" description="Helical" evidence="2">
    <location>
        <begin position="44"/>
        <end position="65"/>
    </location>
</feature>
<evidence type="ECO:0000259" key="3">
    <source>
        <dbReference type="Pfam" id="PF07331"/>
    </source>
</evidence>
<dbReference type="EMBL" id="QFFI01000001">
    <property type="protein sequence ID" value="PWG65834.1"/>
    <property type="molecule type" value="Genomic_DNA"/>
</dbReference>
<sequence length="170" mass="17505">MNRVNVASGLACVAFAGWVYWMALSLPTAGALDPLGGAFLPKALAVVLALLGAALAITGLLGIGVPGGQAAAPKPGTPATRREEEDTAEPAPESIRRVLAYAAGLVAYVWLMPVIGFLLSSFVAFTYFITVLGQRHPVKAPLAAAGITAGLYLLFGVLFGVRLPVGTLFQ</sequence>
<proteinExistence type="predicted"/>
<feature type="transmembrane region" description="Helical" evidence="2">
    <location>
        <begin position="142"/>
        <end position="161"/>
    </location>
</feature>
<name>A0A2U2NA10_9GAMM</name>
<evidence type="ECO:0000313" key="4">
    <source>
        <dbReference type="EMBL" id="PWG65834.1"/>
    </source>
</evidence>
<evidence type="ECO:0000313" key="5">
    <source>
        <dbReference type="Proteomes" id="UP000245474"/>
    </source>
</evidence>
<feature type="domain" description="DUF1468" evidence="3">
    <location>
        <begin position="7"/>
        <end position="164"/>
    </location>
</feature>
<dbReference type="Pfam" id="PF07331">
    <property type="entry name" value="TctB"/>
    <property type="match status" value="1"/>
</dbReference>
<evidence type="ECO:0000256" key="1">
    <source>
        <dbReference type="SAM" id="MobiDB-lite"/>
    </source>
</evidence>
<keyword evidence="2" id="KW-1133">Transmembrane helix</keyword>
<feature type="transmembrane region" description="Helical" evidence="2">
    <location>
        <begin position="6"/>
        <end position="32"/>
    </location>
</feature>
<dbReference type="InterPro" id="IPR009936">
    <property type="entry name" value="DUF1468"/>
</dbReference>
<accession>A0A2U2NA10</accession>
<organism evidence="4 5">
    <name type="scientific">Sediminicurvatus halobius</name>
    <dbReference type="NCBI Taxonomy" id="2182432"/>
    <lineage>
        <taxon>Bacteria</taxon>
        <taxon>Pseudomonadati</taxon>
        <taxon>Pseudomonadota</taxon>
        <taxon>Gammaproteobacteria</taxon>
        <taxon>Chromatiales</taxon>
        <taxon>Ectothiorhodospiraceae</taxon>
        <taxon>Sediminicurvatus</taxon>
    </lineage>
</organism>
<feature type="region of interest" description="Disordered" evidence="1">
    <location>
        <begin position="68"/>
        <end position="91"/>
    </location>
</feature>
<keyword evidence="2" id="KW-0472">Membrane</keyword>
<keyword evidence="5" id="KW-1185">Reference proteome</keyword>
<dbReference type="AlphaFoldDB" id="A0A2U2NA10"/>
<keyword evidence="2" id="KW-0812">Transmembrane</keyword>
<dbReference type="Proteomes" id="UP000245474">
    <property type="component" value="Unassembled WGS sequence"/>
</dbReference>